<evidence type="ECO:0000313" key="10">
    <source>
        <dbReference type="Proteomes" id="UP000631114"/>
    </source>
</evidence>
<feature type="transmembrane region" description="Helical" evidence="8">
    <location>
        <begin position="55"/>
        <end position="76"/>
    </location>
</feature>
<dbReference type="CDD" id="cd23995">
    <property type="entry name" value="Seipin_BSCL2_like"/>
    <property type="match status" value="1"/>
</dbReference>
<evidence type="ECO:0000256" key="2">
    <source>
        <dbReference type="ARBA" id="ARBA00022692"/>
    </source>
</evidence>
<protein>
    <submittedName>
        <fullName evidence="9">Uncharacterized protein</fullName>
    </submittedName>
</protein>
<dbReference type="GO" id="GO:0005789">
    <property type="term" value="C:endoplasmic reticulum membrane"/>
    <property type="evidence" value="ECO:0007669"/>
    <property type="project" value="UniProtKB-SubCell"/>
</dbReference>
<accession>A0A835HQV2</accession>
<dbReference type="GO" id="GO:0140042">
    <property type="term" value="P:lipid droplet formation"/>
    <property type="evidence" value="ECO:0007669"/>
    <property type="project" value="UniProtKB-ARBA"/>
</dbReference>
<feature type="transmembrane region" description="Helical" evidence="8">
    <location>
        <begin position="83"/>
        <end position="105"/>
    </location>
</feature>
<keyword evidence="2 8" id="KW-0812">Transmembrane</keyword>
<dbReference type="OrthoDB" id="3990054at2759"/>
<feature type="region of interest" description="Disordered" evidence="7">
    <location>
        <begin position="178"/>
        <end position="203"/>
    </location>
</feature>
<evidence type="ECO:0000256" key="8">
    <source>
        <dbReference type="SAM" id="Phobius"/>
    </source>
</evidence>
<evidence type="ECO:0000256" key="1">
    <source>
        <dbReference type="ARBA" id="ARBA00004477"/>
    </source>
</evidence>
<evidence type="ECO:0000256" key="3">
    <source>
        <dbReference type="ARBA" id="ARBA00022824"/>
    </source>
</evidence>
<keyword evidence="10" id="KW-1185">Reference proteome</keyword>
<organism evidence="9 10">
    <name type="scientific">Coptis chinensis</name>
    <dbReference type="NCBI Taxonomy" id="261450"/>
    <lineage>
        <taxon>Eukaryota</taxon>
        <taxon>Viridiplantae</taxon>
        <taxon>Streptophyta</taxon>
        <taxon>Embryophyta</taxon>
        <taxon>Tracheophyta</taxon>
        <taxon>Spermatophyta</taxon>
        <taxon>Magnoliopsida</taxon>
        <taxon>Ranunculales</taxon>
        <taxon>Ranunculaceae</taxon>
        <taxon>Coptidoideae</taxon>
        <taxon>Coptis</taxon>
    </lineage>
</organism>
<sequence>MKEEKDQLEQDVRLHMSRPTWVFSGIQGAMDGAKGMIREAIGEKLHVSYSSPSGTIIYIANLGCSDAMISALWILTMLNVPNLIAYVDALRVLGFVIGGVTMYYLDEEQIHISDNLNFDYTKSIISIIMSCPSVSCGLNCKENIELEKYVGSRVIAPNQNLNLPISLKLPESDYNQKLGDSRSLSGSRDANHSNAPETDRQNLAFRELSRPTLISRTGYLTAHRLRSANRSRPSPVLFFYKPRPKHN</sequence>
<keyword evidence="6 8" id="KW-0472">Membrane</keyword>
<gene>
    <name evidence="9" type="ORF">IFM89_002786</name>
</gene>
<dbReference type="EMBL" id="JADFTS010000005">
    <property type="protein sequence ID" value="KAF9604111.1"/>
    <property type="molecule type" value="Genomic_DNA"/>
</dbReference>
<feature type="compositionally biased region" description="Polar residues" evidence="7">
    <location>
        <begin position="182"/>
        <end position="196"/>
    </location>
</feature>
<reference evidence="9 10" key="1">
    <citation type="submission" date="2020-10" db="EMBL/GenBank/DDBJ databases">
        <title>The Coptis chinensis genome and diversification of protoberbering-type alkaloids.</title>
        <authorList>
            <person name="Wang B."/>
            <person name="Shu S."/>
            <person name="Song C."/>
            <person name="Liu Y."/>
        </authorList>
    </citation>
    <scope>NUCLEOTIDE SEQUENCE [LARGE SCALE GENOMIC DNA]</scope>
    <source>
        <strain evidence="9">HL-2020</strain>
        <tissue evidence="9">Leaf</tissue>
    </source>
</reference>
<keyword evidence="4 8" id="KW-1133">Transmembrane helix</keyword>
<evidence type="ECO:0000256" key="4">
    <source>
        <dbReference type="ARBA" id="ARBA00022989"/>
    </source>
</evidence>
<comment type="subcellular location">
    <subcellularLocation>
        <location evidence="1">Endoplasmic reticulum membrane</location>
        <topology evidence="1">Multi-pass membrane protein</topology>
    </subcellularLocation>
</comment>
<evidence type="ECO:0000256" key="5">
    <source>
        <dbReference type="ARBA" id="ARBA00023098"/>
    </source>
</evidence>
<dbReference type="PANTHER" id="PTHR21212">
    <property type="entry name" value="BERNARDINELLI-SEIP CONGENITAL LIPODYSTROPHY 2 HOMOLOG BSCL2 PROTEIN"/>
    <property type="match status" value="1"/>
</dbReference>
<dbReference type="GO" id="GO:0006629">
    <property type="term" value="P:lipid metabolic process"/>
    <property type="evidence" value="ECO:0007669"/>
    <property type="project" value="UniProtKB-KW"/>
</dbReference>
<dbReference type="PANTHER" id="PTHR21212:SF0">
    <property type="entry name" value="SEIPIN"/>
    <property type="match status" value="1"/>
</dbReference>
<dbReference type="Proteomes" id="UP000631114">
    <property type="component" value="Unassembled WGS sequence"/>
</dbReference>
<evidence type="ECO:0000256" key="7">
    <source>
        <dbReference type="SAM" id="MobiDB-lite"/>
    </source>
</evidence>
<dbReference type="Pfam" id="PF06775">
    <property type="entry name" value="Seipin"/>
    <property type="match status" value="1"/>
</dbReference>
<proteinExistence type="predicted"/>
<dbReference type="AlphaFoldDB" id="A0A835HQV2"/>
<evidence type="ECO:0000256" key="6">
    <source>
        <dbReference type="ARBA" id="ARBA00023136"/>
    </source>
</evidence>
<dbReference type="InterPro" id="IPR009617">
    <property type="entry name" value="Seipin"/>
</dbReference>
<keyword evidence="5" id="KW-0443">Lipid metabolism</keyword>
<name>A0A835HQV2_9MAGN</name>
<comment type="caution">
    <text evidence="9">The sequence shown here is derived from an EMBL/GenBank/DDBJ whole genome shotgun (WGS) entry which is preliminary data.</text>
</comment>
<evidence type="ECO:0000313" key="9">
    <source>
        <dbReference type="EMBL" id="KAF9604111.1"/>
    </source>
</evidence>
<keyword evidence="3" id="KW-0256">Endoplasmic reticulum</keyword>